<dbReference type="GO" id="GO:0016787">
    <property type="term" value="F:hydrolase activity"/>
    <property type="evidence" value="ECO:0007669"/>
    <property type="project" value="InterPro"/>
</dbReference>
<dbReference type="SUPFAM" id="SSF53474">
    <property type="entry name" value="alpha/beta-Hydrolases"/>
    <property type="match status" value="1"/>
</dbReference>
<evidence type="ECO:0000313" key="1">
    <source>
        <dbReference type="EMBL" id="MBB4123650.1"/>
    </source>
</evidence>
<dbReference type="Gene3D" id="3.40.50.1820">
    <property type="entry name" value="alpha/beta hydrolase"/>
    <property type="match status" value="1"/>
</dbReference>
<protein>
    <recommendedName>
        <fullName evidence="3">Serine hydrolase family protein</fullName>
    </recommendedName>
</protein>
<dbReference type="InterPro" id="IPR029058">
    <property type="entry name" value="AB_hydrolase_fold"/>
</dbReference>
<dbReference type="AlphaFoldDB" id="A0A7W6KPG5"/>
<comment type="caution">
    <text evidence="1">The sequence shown here is derived from an EMBL/GenBank/DDBJ whole genome shotgun (WGS) entry which is preliminary data.</text>
</comment>
<dbReference type="InterPro" id="IPR010662">
    <property type="entry name" value="RBBP9/YdeN"/>
</dbReference>
<dbReference type="RefSeq" id="WP_183488949.1">
    <property type="nucleotide sequence ID" value="NZ_JACIDZ010000013.1"/>
</dbReference>
<name>A0A7W6KPG5_9HYPH</name>
<accession>A0A7W6KPG5</accession>
<organism evidence="1 2">
    <name type="scientific">Martelella radicis</name>
    <dbReference type="NCBI Taxonomy" id="1397476"/>
    <lineage>
        <taxon>Bacteria</taxon>
        <taxon>Pseudomonadati</taxon>
        <taxon>Pseudomonadota</taxon>
        <taxon>Alphaproteobacteria</taxon>
        <taxon>Hyphomicrobiales</taxon>
        <taxon>Aurantimonadaceae</taxon>
        <taxon>Martelella</taxon>
    </lineage>
</organism>
<evidence type="ECO:0000313" key="2">
    <source>
        <dbReference type="Proteomes" id="UP000530571"/>
    </source>
</evidence>
<dbReference type="Proteomes" id="UP000530571">
    <property type="component" value="Unassembled WGS sequence"/>
</dbReference>
<keyword evidence="2" id="KW-1185">Reference proteome</keyword>
<gene>
    <name evidence="1" type="ORF">GGR30_003598</name>
</gene>
<dbReference type="Pfam" id="PF06821">
    <property type="entry name" value="Ser_hydrolase"/>
    <property type="match status" value="1"/>
</dbReference>
<reference evidence="1 2" key="1">
    <citation type="submission" date="2020-08" db="EMBL/GenBank/DDBJ databases">
        <title>Genomic Encyclopedia of Type Strains, Phase IV (KMG-IV): sequencing the most valuable type-strain genomes for metagenomic binning, comparative biology and taxonomic classification.</title>
        <authorList>
            <person name="Goeker M."/>
        </authorList>
    </citation>
    <scope>NUCLEOTIDE SEQUENCE [LARGE SCALE GENOMIC DNA]</scope>
    <source>
        <strain evidence="1 2">DSM 28101</strain>
    </source>
</reference>
<proteinExistence type="predicted"/>
<dbReference type="EMBL" id="JACIDZ010000013">
    <property type="protein sequence ID" value="MBB4123650.1"/>
    <property type="molecule type" value="Genomic_DNA"/>
</dbReference>
<sequence length="182" mass="19241">MTSFITLPGIGGSGETHWQTHWEASDPCFTRFHPSDWDKPGLTDWQDALERQIDNSPSPPVLVAHSLACLLVAHAAETVAGRVMGAFLVAVPDPASAAFPAAAASFANPPRHRLPFPALIVASANDPYATPEYVKARAEEWGAGCIEIGPCGHINGASGLGIWEQGRMLLAAFCAGLGWQSV</sequence>
<evidence type="ECO:0008006" key="3">
    <source>
        <dbReference type="Google" id="ProtNLM"/>
    </source>
</evidence>